<dbReference type="AlphaFoldDB" id="A0A4Q0I9E0"/>
<comment type="catalytic activity">
    <reaction evidence="1 7">
        <text>Cleavage of hydrophobic, N-terminal signal or leader sequences from secreted and periplasmic proteins.</text>
        <dbReference type="EC" id="3.4.21.89"/>
    </reaction>
</comment>
<dbReference type="NCBIfam" id="TIGR02227">
    <property type="entry name" value="sigpep_I_bact"/>
    <property type="match status" value="1"/>
</dbReference>
<dbReference type="PRINTS" id="PR00727">
    <property type="entry name" value="LEADERPTASE"/>
</dbReference>
<keyword evidence="7" id="KW-0812">Transmembrane</keyword>
<evidence type="ECO:0000259" key="8">
    <source>
        <dbReference type="Pfam" id="PF10502"/>
    </source>
</evidence>
<dbReference type="GO" id="GO:0005886">
    <property type="term" value="C:plasma membrane"/>
    <property type="evidence" value="ECO:0007669"/>
    <property type="project" value="UniProtKB-SubCell"/>
</dbReference>
<dbReference type="EMBL" id="RLII01000005">
    <property type="protein sequence ID" value="RXE59612.1"/>
    <property type="molecule type" value="Genomic_DNA"/>
</dbReference>
<feature type="domain" description="Peptidase S26" evidence="8">
    <location>
        <begin position="25"/>
        <end position="179"/>
    </location>
</feature>
<evidence type="ECO:0000256" key="7">
    <source>
        <dbReference type="RuleBase" id="RU362042"/>
    </source>
</evidence>
<dbReference type="CDD" id="cd06530">
    <property type="entry name" value="S26_SPase_I"/>
    <property type="match status" value="1"/>
</dbReference>
<proteinExistence type="inferred from homology"/>
<evidence type="ECO:0000256" key="4">
    <source>
        <dbReference type="ARBA" id="ARBA00013208"/>
    </source>
</evidence>
<comment type="caution">
    <text evidence="9">The sequence shown here is derived from an EMBL/GenBank/DDBJ whole genome shotgun (WGS) entry which is preliminary data.</text>
</comment>
<dbReference type="InterPro" id="IPR019758">
    <property type="entry name" value="Pept_S26A_signal_pept_1_CS"/>
</dbReference>
<dbReference type="EC" id="3.4.21.89" evidence="4 7"/>
<protein>
    <recommendedName>
        <fullName evidence="4 7">Signal peptidase I</fullName>
        <ecNumber evidence="4 7">3.4.21.89</ecNumber>
    </recommendedName>
</protein>
<keyword evidence="10" id="KW-1185">Reference proteome</keyword>
<keyword evidence="7" id="KW-0645">Protease</keyword>
<dbReference type="RefSeq" id="WP_069194121.1">
    <property type="nucleotide sequence ID" value="NZ_RLII01000005.1"/>
</dbReference>
<feature type="active site" evidence="6">
    <location>
        <position position="55"/>
    </location>
</feature>
<dbReference type="InterPro" id="IPR036286">
    <property type="entry name" value="LexA/Signal_pep-like_sf"/>
</dbReference>
<evidence type="ECO:0000256" key="6">
    <source>
        <dbReference type="PIRSR" id="PIRSR600223-1"/>
    </source>
</evidence>
<comment type="similarity">
    <text evidence="3 7">Belongs to the peptidase S26 family.</text>
</comment>
<evidence type="ECO:0000313" key="10">
    <source>
        <dbReference type="Proteomes" id="UP000289166"/>
    </source>
</evidence>
<dbReference type="PROSITE" id="PS00761">
    <property type="entry name" value="SPASE_I_3"/>
    <property type="match status" value="1"/>
</dbReference>
<dbReference type="PANTHER" id="PTHR43390:SF1">
    <property type="entry name" value="CHLOROPLAST PROCESSING PEPTIDASE"/>
    <property type="match status" value="1"/>
</dbReference>
<keyword evidence="7" id="KW-0472">Membrane</keyword>
<organism evidence="9 10">
    <name type="scientific">Acetivibrio mesophilus</name>
    <dbReference type="NCBI Taxonomy" id="2487273"/>
    <lineage>
        <taxon>Bacteria</taxon>
        <taxon>Bacillati</taxon>
        <taxon>Bacillota</taxon>
        <taxon>Clostridia</taxon>
        <taxon>Eubacteriales</taxon>
        <taxon>Oscillospiraceae</taxon>
        <taxon>Acetivibrio</taxon>
    </lineage>
</organism>
<dbReference type="GO" id="GO:0006465">
    <property type="term" value="P:signal peptide processing"/>
    <property type="evidence" value="ECO:0007669"/>
    <property type="project" value="InterPro"/>
</dbReference>
<gene>
    <name evidence="9" type="primary">lepB</name>
    <name evidence="9" type="ORF">EFD62_06595</name>
</gene>
<evidence type="ECO:0000256" key="5">
    <source>
        <dbReference type="ARBA" id="ARBA00022801"/>
    </source>
</evidence>
<dbReference type="SUPFAM" id="SSF51306">
    <property type="entry name" value="LexA/Signal peptidase"/>
    <property type="match status" value="1"/>
</dbReference>
<dbReference type="Pfam" id="PF10502">
    <property type="entry name" value="Peptidase_S26"/>
    <property type="match status" value="1"/>
</dbReference>
<dbReference type="Proteomes" id="UP000289166">
    <property type="component" value="Unassembled WGS sequence"/>
</dbReference>
<dbReference type="Gene3D" id="2.10.109.10">
    <property type="entry name" value="Umud Fragment, subunit A"/>
    <property type="match status" value="1"/>
</dbReference>
<comment type="subcellular location">
    <subcellularLocation>
        <location evidence="2">Cell membrane</location>
        <topology evidence="2">Single-pass type II membrane protein</topology>
    </subcellularLocation>
    <subcellularLocation>
        <location evidence="7">Membrane</location>
        <topology evidence="7">Single-pass type II membrane protein</topology>
    </subcellularLocation>
</comment>
<sequence length="187" mass="21620">MDTNMDNLESTENRNKSQEIFKEIVSWALYFLGALVVAFLLTKYVIVNAYVPTGSMENTIMPHDRLIASRIHYYLTDPERGDIVVFKYPDNEEMLYVKRVIGLPNETVEIKAGKVYIDGELLAESYLKENTVGDFGPYTVPEGSYFMLGDNRNNSTDSRYWQNKFVKKEKILGKALFKYFPGLKVLW</sequence>
<evidence type="ECO:0000256" key="2">
    <source>
        <dbReference type="ARBA" id="ARBA00004401"/>
    </source>
</evidence>
<dbReference type="PANTHER" id="PTHR43390">
    <property type="entry name" value="SIGNAL PEPTIDASE I"/>
    <property type="match status" value="1"/>
</dbReference>
<feature type="transmembrane region" description="Helical" evidence="7">
    <location>
        <begin position="24"/>
        <end position="46"/>
    </location>
</feature>
<dbReference type="GO" id="GO:0009003">
    <property type="term" value="F:signal peptidase activity"/>
    <property type="evidence" value="ECO:0007669"/>
    <property type="project" value="UniProtKB-EC"/>
</dbReference>
<evidence type="ECO:0000256" key="1">
    <source>
        <dbReference type="ARBA" id="ARBA00000677"/>
    </source>
</evidence>
<evidence type="ECO:0000256" key="3">
    <source>
        <dbReference type="ARBA" id="ARBA00009370"/>
    </source>
</evidence>
<keyword evidence="5 7" id="KW-0378">Hydrolase</keyword>
<feature type="active site" evidence="6">
    <location>
        <position position="98"/>
    </location>
</feature>
<keyword evidence="7" id="KW-1133">Transmembrane helix</keyword>
<accession>A0A4Q0I9E0</accession>
<dbReference type="InterPro" id="IPR000223">
    <property type="entry name" value="Pept_S26A_signal_pept_1"/>
</dbReference>
<dbReference type="InterPro" id="IPR019533">
    <property type="entry name" value="Peptidase_S26"/>
</dbReference>
<evidence type="ECO:0000313" key="9">
    <source>
        <dbReference type="EMBL" id="RXE59612.1"/>
    </source>
</evidence>
<dbReference type="OrthoDB" id="9802919at2"/>
<reference evidence="10" key="1">
    <citation type="submission" date="2018-11" db="EMBL/GenBank/DDBJ databases">
        <title>Genome sequencing of a novel mesophilic and cellulolytic organism within the genus Hungateiclostridium.</title>
        <authorList>
            <person name="Rettenmaier R."/>
            <person name="Liebl W."/>
            <person name="Zverlov V."/>
        </authorList>
    </citation>
    <scope>NUCLEOTIDE SEQUENCE [LARGE SCALE GENOMIC DNA]</scope>
    <source>
        <strain evidence="10">N2K1</strain>
    </source>
</reference>
<dbReference type="GO" id="GO:0004252">
    <property type="term" value="F:serine-type endopeptidase activity"/>
    <property type="evidence" value="ECO:0007669"/>
    <property type="project" value="InterPro"/>
</dbReference>
<name>A0A4Q0I9E0_9FIRM</name>